<organism evidence="1 2">
    <name type="scientific">Sphingobacterium mizutaii</name>
    <dbReference type="NCBI Taxonomy" id="1010"/>
    <lineage>
        <taxon>Bacteria</taxon>
        <taxon>Pseudomonadati</taxon>
        <taxon>Bacteroidota</taxon>
        <taxon>Sphingobacteriia</taxon>
        <taxon>Sphingobacteriales</taxon>
        <taxon>Sphingobacteriaceae</taxon>
        <taxon>Sphingobacterium</taxon>
    </lineage>
</organism>
<dbReference type="Proteomes" id="UP000215355">
    <property type="component" value="Chromosome 1"/>
</dbReference>
<gene>
    <name evidence="1" type="ORF">SAMEA4412673_00277</name>
</gene>
<evidence type="ECO:0000313" key="1">
    <source>
        <dbReference type="EMBL" id="SNV38098.1"/>
    </source>
</evidence>
<dbReference type="AlphaFoldDB" id="A0AAJ5BYV7"/>
<reference evidence="1 2" key="1">
    <citation type="submission" date="2017-06" db="EMBL/GenBank/DDBJ databases">
        <authorList>
            <consortium name="Pathogen Informatics"/>
        </authorList>
    </citation>
    <scope>NUCLEOTIDE SEQUENCE [LARGE SCALE GENOMIC DNA]</scope>
    <source>
        <strain evidence="1 2">NCTC12149</strain>
    </source>
</reference>
<evidence type="ECO:0000313" key="2">
    <source>
        <dbReference type="Proteomes" id="UP000215355"/>
    </source>
</evidence>
<evidence type="ECO:0008006" key="3">
    <source>
        <dbReference type="Google" id="ProtNLM"/>
    </source>
</evidence>
<protein>
    <recommendedName>
        <fullName evidence="3">Lanthionine synthetase C-like protein</fullName>
    </recommendedName>
</protein>
<sequence length="354" mass="39877">MNLQNTNDSKLDLIVRAFEGGVKNVDALGLVNGKAGQAIIFFLVAKVLNEQKYADFGESLIEEIYDRSESIRTMDYAEGLAGIGWSIEWLVQNDLIEITDTHEILESIDKVIYKYLAYSKIEDLSIDKGICGILKYLSRRITNQTSNSHRYTFLGHLECCLFLTDDVLEIIDLALRDESNINLDIITVANTLRTVSNLNIAVNKPTIESITHKLSIHAESLLNKFSKESSNKNIDSLLDNIYLATSYLAAARNGGLNMRESKAIEYLNFLITLLSVSNINLEEINLKMLSIFNLANFYYPNEVIRKMINRNLISEQTLRLPAKLYDGLGVAILADVCANQRDLELDISELILIL</sequence>
<dbReference type="KEGG" id="smiz:4412673_00277"/>
<proteinExistence type="predicted"/>
<name>A0AAJ5BYV7_9SPHI</name>
<dbReference type="RefSeq" id="WP_139185528.1">
    <property type="nucleotide sequence ID" value="NZ_FNGK01000009.1"/>
</dbReference>
<accession>A0AAJ5BYV7</accession>
<dbReference type="SUPFAM" id="SSF158745">
    <property type="entry name" value="LanC-like"/>
    <property type="match status" value="1"/>
</dbReference>
<dbReference type="EMBL" id="LT906468">
    <property type="protein sequence ID" value="SNV38098.1"/>
    <property type="molecule type" value="Genomic_DNA"/>
</dbReference>
<dbReference type="Gene3D" id="1.50.10.20">
    <property type="match status" value="1"/>
</dbReference>